<organism evidence="2 3">
    <name type="scientific">Pocillopora damicornis</name>
    <name type="common">Cauliflower coral</name>
    <name type="synonym">Millepora damicornis</name>
    <dbReference type="NCBI Taxonomy" id="46731"/>
    <lineage>
        <taxon>Eukaryota</taxon>
        <taxon>Metazoa</taxon>
        <taxon>Cnidaria</taxon>
        <taxon>Anthozoa</taxon>
        <taxon>Hexacorallia</taxon>
        <taxon>Scleractinia</taxon>
        <taxon>Astrocoeniina</taxon>
        <taxon>Pocilloporidae</taxon>
        <taxon>Pocillopora</taxon>
    </lineage>
</organism>
<dbReference type="AlphaFoldDB" id="A0A3M6U4S3"/>
<dbReference type="OrthoDB" id="5958599at2759"/>
<keyword evidence="3" id="KW-1185">Reference proteome</keyword>
<accession>A0A3M6U4S3</accession>
<sequence length="230" mass="27025">MAMRRREEMGKLQQEQRLRKSESCVSGNNVKHQHSDEPYAYDTDMREDSSRENEDDWLMQTLYGCNYELHYEHDTCIHSWEHNTQTQKEESIILEGTKLTEGIVEEGKLSDTKTQTREERIKSLKALLCKHKEDIEKLWPDANNDKQKKCSVIARNRKMIATRSNVFTEAKDYSIKRRICRRKRKRAEPHTSGVVNTRDVDILMSKGNLMTKDEFLAVLGLVRVTKLYSL</sequence>
<dbReference type="Proteomes" id="UP000275408">
    <property type="component" value="Unassembled WGS sequence"/>
</dbReference>
<name>A0A3M6U4S3_POCDA</name>
<reference evidence="2 3" key="1">
    <citation type="journal article" date="2018" name="Sci. Rep.">
        <title>Comparative analysis of the Pocillopora damicornis genome highlights role of immune system in coral evolution.</title>
        <authorList>
            <person name="Cunning R."/>
            <person name="Bay R.A."/>
            <person name="Gillette P."/>
            <person name="Baker A.C."/>
            <person name="Traylor-Knowles N."/>
        </authorList>
    </citation>
    <scope>NUCLEOTIDE SEQUENCE [LARGE SCALE GENOMIC DNA]</scope>
    <source>
        <strain evidence="2">RSMAS</strain>
        <tissue evidence="2">Whole animal</tissue>
    </source>
</reference>
<evidence type="ECO:0000256" key="1">
    <source>
        <dbReference type="SAM" id="MobiDB-lite"/>
    </source>
</evidence>
<dbReference type="EMBL" id="RCHS01002240">
    <property type="protein sequence ID" value="RMX48695.1"/>
    <property type="molecule type" value="Genomic_DNA"/>
</dbReference>
<protein>
    <submittedName>
        <fullName evidence="2">Uncharacterized protein</fullName>
    </submittedName>
</protein>
<feature type="compositionally biased region" description="Basic and acidic residues" evidence="1">
    <location>
        <begin position="33"/>
        <end position="52"/>
    </location>
</feature>
<evidence type="ECO:0000313" key="2">
    <source>
        <dbReference type="EMBL" id="RMX48695.1"/>
    </source>
</evidence>
<evidence type="ECO:0000313" key="3">
    <source>
        <dbReference type="Proteomes" id="UP000275408"/>
    </source>
</evidence>
<comment type="caution">
    <text evidence="2">The sequence shown here is derived from an EMBL/GenBank/DDBJ whole genome shotgun (WGS) entry which is preliminary data.</text>
</comment>
<proteinExistence type="predicted"/>
<gene>
    <name evidence="2" type="ORF">pdam_00014308</name>
</gene>
<feature type="compositionally biased region" description="Basic and acidic residues" evidence="1">
    <location>
        <begin position="1"/>
        <end position="22"/>
    </location>
</feature>
<feature type="region of interest" description="Disordered" evidence="1">
    <location>
        <begin position="1"/>
        <end position="52"/>
    </location>
</feature>